<dbReference type="RefSeq" id="WP_095131852.1">
    <property type="nucleotide sequence ID" value="NZ_NIBG01000003.1"/>
</dbReference>
<comment type="caution">
    <text evidence="1">The sequence shown here is derived from an EMBL/GenBank/DDBJ whole genome shotgun (WGS) entry which is preliminary data.</text>
</comment>
<dbReference type="EMBL" id="NIBG01000003">
    <property type="protein sequence ID" value="PAB60385.1"/>
    <property type="molecule type" value="Genomic_DNA"/>
</dbReference>
<dbReference type="AlphaFoldDB" id="A0A267MND0"/>
<accession>A0A267MND0</accession>
<name>A0A267MND0_9FIRM</name>
<evidence type="ECO:0000313" key="1">
    <source>
        <dbReference type="EMBL" id="PAB60385.1"/>
    </source>
</evidence>
<reference evidence="1 2" key="1">
    <citation type="submission" date="2017-06" db="EMBL/GenBank/DDBJ databases">
        <title>Draft genome sequence of anaerobic fermentative bacterium Anaeromicrobium sediminis DY2726D isolated from West Pacific Ocean sediments.</title>
        <authorList>
            <person name="Zeng X."/>
        </authorList>
    </citation>
    <scope>NUCLEOTIDE SEQUENCE [LARGE SCALE GENOMIC DNA]</scope>
    <source>
        <strain evidence="1 2">DY2726D</strain>
    </source>
</reference>
<organism evidence="1 2">
    <name type="scientific">Anaeromicrobium sediminis</name>
    <dbReference type="NCBI Taxonomy" id="1478221"/>
    <lineage>
        <taxon>Bacteria</taxon>
        <taxon>Bacillati</taxon>
        <taxon>Bacillota</taxon>
        <taxon>Clostridia</taxon>
        <taxon>Peptostreptococcales</taxon>
        <taxon>Thermotaleaceae</taxon>
        <taxon>Anaeromicrobium</taxon>
    </lineage>
</organism>
<evidence type="ECO:0000313" key="2">
    <source>
        <dbReference type="Proteomes" id="UP000216024"/>
    </source>
</evidence>
<keyword evidence="2" id="KW-1185">Reference proteome</keyword>
<gene>
    <name evidence="1" type="ORF">CCE28_05680</name>
</gene>
<dbReference type="Proteomes" id="UP000216024">
    <property type="component" value="Unassembled WGS sequence"/>
</dbReference>
<sequence>MPVSQENSNNLEPIENILCEVEEKLKEAISLSLEAVNKAPNAEKELFSLYKKHGNSLRDYFIYYAEKSGNSALGKKIFRSVIFKRF</sequence>
<protein>
    <submittedName>
        <fullName evidence="1">Uncharacterized protein</fullName>
    </submittedName>
</protein>
<proteinExistence type="predicted"/>